<feature type="binding site" evidence="2">
    <location>
        <position position="186"/>
    </location>
    <ligand>
        <name>UDP-N-acetyl-alpha-D-muramoyl-L-alanyl-D-glutamate</name>
        <dbReference type="ChEBI" id="CHEBI:83900"/>
    </ligand>
</feature>
<comment type="caution">
    <text evidence="2">Lacks conserved residue(s) required for the propagation of feature annotation.</text>
</comment>
<dbReference type="Gene3D" id="3.40.1190.10">
    <property type="entry name" value="Mur-like, catalytic domain"/>
    <property type="match status" value="1"/>
</dbReference>
<feature type="binding site" evidence="2">
    <location>
        <position position="192"/>
    </location>
    <ligand>
        <name>UDP-N-acetyl-alpha-D-muramoyl-L-alanyl-D-glutamate</name>
        <dbReference type="ChEBI" id="CHEBI:83900"/>
    </ligand>
</feature>
<dbReference type="SUPFAM" id="SSF53623">
    <property type="entry name" value="MurD-like peptide ligases, catalytic domain"/>
    <property type="match status" value="1"/>
</dbReference>
<dbReference type="NCBIfam" id="NF001126">
    <property type="entry name" value="PRK00139.1-4"/>
    <property type="match status" value="1"/>
</dbReference>
<dbReference type="HAMAP" id="MF_00208">
    <property type="entry name" value="MurE"/>
    <property type="match status" value="1"/>
</dbReference>
<comment type="pathway">
    <text evidence="2 3">Cell wall biogenesis; peptidoglycan biosynthesis.</text>
</comment>
<comment type="similarity">
    <text evidence="1 2">Belongs to the MurCDEF family. MurE subfamily.</text>
</comment>
<comment type="caution">
    <text evidence="6">The sequence shown here is derived from an EMBL/GenBank/DDBJ whole genome shotgun (WGS) entry which is preliminary data.</text>
</comment>
<dbReference type="Gene3D" id="3.90.190.20">
    <property type="entry name" value="Mur ligase, C-terminal domain"/>
    <property type="match status" value="1"/>
</dbReference>
<dbReference type="InterPro" id="IPR035911">
    <property type="entry name" value="MurE/MurF_N"/>
</dbReference>
<feature type="domain" description="Mur ligase C-terminal" evidence="4">
    <location>
        <begin position="360"/>
        <end position="511"/>
    </location>
</feature>
<dbReference type="InterPro" id="IPR005761">
    <property type="entry name" value="UDP-N-AcMur-Glu-dNH2Pim_ligase"/>
</dbReference>
<keyword evidence="2" id="KW-0547">Nucleotide-binding</keyword>
<dbReference type="InterPro" id="IPR036565">
    <property type="entry name" value="Mur-like_cat_sf"/>
</dbReference>
<feature type="binding site" evidence="2">
    <location>
        <position position="411"/>
    </location>
    <ligand>
        <name>meso-2,6-diaminopimelate</name>
        <dbReference type="ChEBI" id="CHEBI:57791"/>
    </ligand>
</feature>
<dbReference type="InterPro" id="IPR036615">
    <property type="entry name" value="Mur_ligase_C_dom_sf"/>
</dbReference>
<keyword evidence="2" id="KW-0067">ATP-binding</keyword>
<feature type="binding site" evidence="2">
    <location>
        <position position="158"/>
    </location>
    <ligand>
        <name>UDP-N-acetyl-alpha-D-muramoyl-L-alanyl-D-glutamate</name>
        <dbReference type="ChEBI" id="CHEBI:83900"/>
    </ligand>
</feature>
<evidence type="ECO:0000259" key="4">
    <source>
        <dbReference type="Pfam" id="PF02875"/>
    </source>
</evidence>
<feature type="binding site" evidence="2">
    <location>
        <begin position="117"/>
        <end position="123"/>
    </location>
    <ligand>
        <name>ATP</name>
        <dbReference type="ChEBI" id="CHEBI:30616"/>
    </ligand>
</feature>
<evidence type="ECO:0000256" key="3">
    <source>
        <dbReference type="RuleBase" id="RU004135"/>
    </source>
</evidence>
<dbReference type="GO" id="GO:0071555">
    <property type="term" value="P:cell wall organization"/>
    <property type="evidence" value="ECO:0007669"/>
    <property type="project" value="UniProtKB-KW"/>
</dbReference>
<keyword evidence="2 3" id="KW-0132">Cell division</keyword>
<dbReference type="Pfam" id="PF08245">
    <property type="entry name" value="Mur_ligase_M"/>
    <property type="match status" value="1"/>
</dbReference>
<dbReference type="AlphaFoldDB" id="A0A519BCG9"/>
<gene>
    <name evidence="2" type="primary">murE</name>
    <name evidence="6" type="ORF">EVJ47_01375</name>
</gene>
<dbReference type="UniPathway" id="UPA00219"/>
<evidence type="ECO:0000256" key="2">
    <source>
        <dbReference type="HAMAP-Rule" id="MF_00208"/>
    </source>
</evidence>
<feature type="binding site" evidence="2">
    <location>
        <position position="194"/>
    </location>
    <ligand>
        <name>UDP-N-acetyl-alpha-D-muramoyl-L-alanyl-D-glutamate</name>
        <dbReference type="ChEBI" id="CHEBI:83900"/>
    </ligand>
</feature>
<keyword evidence="2 3" id="KW-0131">Cell cycle</keyword>
<evidence type="ECO:0000259" key="5">
    <source>
        <dbReference type="Pfam" id="PF08245"/>
    </source>
</evidence>
<feature type="short sequence motif" description="Meso-diaminopimelate recognition motif" evidence="2">
    <location>
        <begin position="435"/>
        <end position="438"/>
    </location>
</feature>
<feature type="binding site" evidence="2">
    <location>
        <begin position="435"/>
        <end position="438"/>
    </location>
    <ligand>
        <name>meso-2,6-diaminopimelate</name>
        <dbReference type="ChEBI" id="CHEBI:57791"/>
    </ligand>
</feature>
<dbReference type="GO" id="GO:0008765">
    <property type="term" value="F:UDP-N-acetylmuramoylalanyl-D-glutamate-2,6-diaminopimelate ligase activity"/>
    <property type="evidence" value="ECO:0007669"/>
    <property type="project" value="UniProtKB-UniRule"/>
</dbReference>
<dbReference type="Gene3D" id="3.40.1390.10">
    <property type="entry name" value="MurE/MurF, N-terminal domain"/>
    <property type="match status" value="1"/>
</dbReference>
<dbReference type="GO" id="GO:0009252">
    <property type="term" value="P:peptidoglycan biosynthetic process"/>
    <property type="evidence" value="ECO:0007669"/>
    <property type="project" value="UniProtKB-UniRule"/>
</dbReference>
<dbReference type="GO" id="GO:0005524">
    <property type="term" value="F:ATP binding"/>
    <property type="evidence" value="ECO:0007669"/>
    <property type="project" value="UniProtKB-UniRule"/>
</dbReference>
<dbReference type="EC" id="6.3.2.13" evidence="2"/>
<keyword evidence="2 3" id="KW-0573">Peptidoglycan synthesis</keyword>
<dbReference type="GO" id="GO:0005737">
    <property type="term" value="C:cytoplasm"/>
    <property type="evidence" value="ECO:0007669"/>
    <property type="project" value="UniProtKB-SubCell"/>
</dbReference>
<feature type="binding site" evidence="2">
    <location>
        <begin position="159"/>
        <end position="160"/>
    </location>
    <ligand>
        <name>UDP-N-acetyl-alpha-D-muramoyl-L-alanyl-D-glutamate</name>
        <dbReference type="ChEBI" id="CHEBI:83900"/>
    </ligand>
</feature>
<dbReference type="GO" id="GO:0008360">
    <property type="term" value="P:regulation of cell shape"/>
    <property type="evidence" value="ECO:0007669"/>
    <property type="project" value="UniProtKB-KW"/>
</dbReference>
<keyword evidence="2 6" id="KW-0436">Ligase</keyword>
<protein>
    <recommendedName>
        <fullName evidence="2">UDP-N-acetylmuramoyl-L-alanyl-D-glutamate--2,6-diaminopimelate ligase</fullName>
        <ecNumber evidence="2">6.3.2.13</ecNumber>
    </recommendedName>
    <alternativeName>
        <fullName evidence="2">Meso-A2pm-adding enzyme</fullName>
    </alternativeName>
    <alternativeName>
        <fullName evidence="2">Meso-diaminopimelate-adding enzyme</fullName>
    </alternativeName>
    <alternativeName>
        <fullName evidence="2">UDP-MurNAc-L-Ala-D-Glu:meso-diaminopimelate ligase</fullName>
    </alternativeName>
    <alternativeName>
        <fullName evidence="2">UDP-MurNAc-tripeptide synthetase</fullName>
    </alternativeName>
    <alternativeName>
        <fullName evidence="2">UDP-N-acetylmuramyl-tripeptide synthetase</fullName>
    </alternativeName>
</protein>
<dbReference type="PANTHER" id="PTHR23135:SF4">
    <property type="entry name" value="UDP-N-ACETYLMURAMOYL-L-ALANYL-D-GLUTAMATE--2,6-DIAMINOPIMELATE LIGASE MURE HOMOLOG, CHLOROPLASTIC"/>
    <property type="match status" value="1"/>
</dbReference>
<dbReference type="NCBIfam" id="TIGR01085">
    <property type="entry name" value="murE"/>
    <property type="match status" value="1"/>
</dbReference>
<dbReference type="GO" id="GO:0000287">
    <property type="term" value="F:magnesium ion binding"/>
    <property type="evidence" value="ECO:0007669"/>
    <property type="project" value="UniProtKB-UniRule"/>
</dbReference>
<dbReference type="PANTHER" id="PTHR23135">
    <property type="entry name" value="MUR LIGASE FAMILY MEMBER"/>
    <property type="match status" value="1"/>
</dbReference>
<dbReference type="SUPFAM" id="SSF63418">
    <property type="entry name" value="MurE/MurF N-terminal domain"/>
    <property type="match status" value="1"/>
</dbReference>
<accession>A0A519BCG9</accession>
<dbReference type="SUPFAM" id="SSF53244">
    <property type="entry name" value="MurD-like peptide ligases, peptide-binding domain"/>
    <property type="match status" value="1"/>
</dbReference>
<evidence type="ECO:0000256" key="1">
    <source>
        <dbReference type="ARBA" id="ARBA00005898"/>
    </source>
</evidence>
<dbReference type="EMBL" id="SGBD01000001">
    <property type="protein sequence ID" value="RZD14959.1"/>
    <property type="molecule type" value="Genomic_DNA"/>
</dbReference>
<comment type="PTM">
    <text evidence="2">Carboxylation is probably crucial for Mg(2+) binding and, consequently, for the gamma-phosphate positioning of ATP.</text>
</comment>
<dbReference type="Proteomes" id="UP000320813">
    <property type="component" value="Unassembled WGS sequence"/>
</dbReference>
<feature type="modified residue" description="N6-carboxylysine" evidence="2">
    <location>
        <position position="226"/>
    </location>
</feature>
<keyword evidence="2 3" id="KW-0961">Cell wall biogenesis/degradation</keyword>
<keyword evidence="2" id="KW-0963">Cytoplasm</keyword>
<keyword evidence="2" id="KW-0460">Magnesium</keyword>
<reference evidence="6 7" key="1">
    <citation type="submission" date="2019-01" db="EMBL/GenBank/DDBJ databases">
        <title>Insights into ecological role of a new deltaproteobacterial order Candidatus Sinidesulfobacterales (Sva0485) by metagenomics and metatranscriptomics.</title>
        <authorList>
            <person name="Tan S."/>
            <person name="Liu J."/>
            <person name="Fang Y."/>
            <person name="Hedlund B.P."/>
            <person name="Lian Z.H."/>
            <person name="Huang L.Y."/>
            <person name="Li J.T."/>
            <person name="Huang L.N."/>
            <person name="Li W.J."/>
            <person name="Jiang H.C."/>
            <person name="Dong H.L."/>
            <person name="Shu W.S."/>
        </authorList>
    </citation>
    <scope>NUCLEOTIDE SEQUENCE [LARGE SCALE GENOMIC DNA]</scope>
    <source>
        <strain evidence="6">AP3</strain>
    </source>
</reference>
<organism evidence="6 7">
    <name type="scientific">Candidatus Acidulodesulfobacterium ferriphilum</name>
    <dbReference type="NCBI Taxonomy" id="2597223"/>
    <lineage>
        <taxon>Bacteria</taxon>
        <taxon>Deltaproteobacteria</taxon>
        <taxon>Candidatus Acidulodesulfobacterales</taxon>
        <taxon>Candidatus Acidulodesulfobacterium</taxon>
    </lineage>
</organism>
<evidence type="ECO:0000313" key="7">
    <source>
        <dbReference type="Proteomes" id="UP000320813"/>
    </source>
</evidence>
<dbReference type="InterPro" id="IPR013221">
    <property type="entry name" value="Mur_ligase_cen"/>
</dbReference>
<feature type="binding site" evidence="2">
    <location>
        <position position="509"/>
    </location>
    <ligand>
        <name>meso-2,6-diaminopimelate</name>
        <dbReference type="ChEBI" id="CHEBI:57791"/>
    </ligand>
</feature>
<comment type="subcellular location">
    <subcellularLocation>
        <location evidence="2 3">Cytoplasm</location>
    </subcellularLocation>
</comment>
<feature type="domain" description="Mur ligase central" evidence="5">
    <location>
        <begin position="115"/>
        <end position="338"/>
    </location>
</feature>
<proteinExistence type="inferred from homology"/>
<keyword evidence="2 3" id="KW-0133">Cell shape</keyword>
<name>A0A519BCG9_9DELT</name>
<comment type="catalytic activity">
    <reaction evidence="2">
        <text>UDP-N-acetyl-alpha-D-muramoyl-L-alanyl-D-glutamate + meso-2,6-diaminopimelate + ATP = UDP-N-acetyl-alpha-D-muramoyl-L-alanyl-gamma-D-glutamyl-meso-2,6-diaminopimelate + ADP + phosphate + H(+)</text>
        <dbReference type="Rhea" id="RHEA:23676"/>
        <dbReference type="ChEBI" id="CHEBI:15378"/>
        <dbReference type="ChEBI" id="CHEBI:30616"/>
        <dbReference type="ChEBI" id="CHEBI:43474"/>
        <dbReference type="ChEBI" id="CHEBI:57791"/>
        <dbReference type="ChEBI" id="CHEBI:83900"/>
        <dbReference type="ChEBI" id="CHEBI:83905"/>
        <dbReference type="ChEBI" id="CHEBI:456216"/>
        <dbReference type="EC" id="6.3.2.13"/>
    </reaction>
</comment>
<dbReference type="GO" id="GO:0051301">
    <property type="term" value="P:cell division"/>
    <property type="evidence" value="ECO:0007669"/>
    <property type="project" value="UniProtKB-KW"/>
</dbReference>
<evidence type="ECO:0000313" key="6">
    <source>
        <dbReference type="EMBL" id="RZD14959.1"/>
    </source>
</evidence>
<comment type="cofactor">
    <cofactor evidence="2">
        <name>Mg(2+)</name>
        <dbReference type="ChEBI" id="CHEBI:18420"/>
    </cofactor>
</comment>
<feature type="binding site" evidence="2">
    <location>
        <position position="31"/>
    </location>
    <ligand>
        <name>UDP-N-acetyl-alpha-D-muramoyl-L-alanyl-D-glutamate</name>
        <dbReference type="ChEBI" id="CHEBI:83900"/>
    </ligand>
</feature>
<feature type="binding site" evidence="2">
    <location>
        <position position="513"/>
    </location>
    <ligand>
        <name>meso-2,6-diaminopimelate</name>
        <dbReference type="ChEBI" id="CHEBI:57791"/>
    </ligand>
</feature>
<comment type="function">
    <text evidence="2">Catalyzes the addition of meso-diaminopimelic acid to the nucleotide precursor UDP-N-acetylmuramoyl-L-alanyl-D-glutamate (UMAG) in the biosynthesis of bacterial cell-wall peptidoglycan.</text>
</comment>
<dbReference type="Pfam" id="PF02875">
    <property type="entry name" value="Mur_ligase_C"/>
    <property type="match status" value="1"/>
</dbReference>
<sequence length="539" mass="59615">MKLKDIIKDNDLNIAVEGRNDIDILGISNDSRKVKSGYIFAARKGVNINSNIYISGAVSNGAVAILTDEEGYEKEIRDKNMGVTIIIAQDALKAYAIISRNFFKHPGQKINVTCVTGTNGKTTTTFLIKSILMNAKNNAGLIGTIYYETSGSAVNSGNTTPDAYELNGMLSDMVNSGAKYCVMEVSSHSLIQDRIYGVPCDVAVFTNLTRDHLDYHKDMENYYSAKKKLFSEILLKSNKPKKFAVINNDDFYGKRLIKELKDGLRDYTTFKNRQEGGIGIVTYGMEKDSDIFAQDISYSKDGLKFNVILPSGQERLEISSKLIGSYNVYNILAACGAAYALSIPCNFIAEGVKTLLNVPGRVEKVNTCNAETPLICVDYAHTDDALKRVLSALRNISGGRLISVFGCGGDRDKGKRPLMGKHSTDIADITIITSDNPRSEEPLKIAKEIEIGVENAIFIDFLNVDLQELKNKLKNVRNNHIYTIIKDRSAAIKMALSISTVGDTVLIAGKGHEDYMIVEGNKYHFSDKEEVLKFYENRI</sequence>
<dbReference type="InterPro" id="IPR004101">
    <property type="entry name" value="Mur_ligase_C"/>
</dbReference>